<dbReference type="RefSeq" id="WP_161422837.1">
    <property type="nucleotide sequence ID" value="NZ_JARWMY010000006.1"/>
</dbReference>
<dbReference type="EMBL" id="WUTS01000001">
    <property type="protein sequence ID" value="NAW12329.1"/>
    <property type="molecule type" value="Genomic_DNA"/>
</dbReference>
<sequence length="285" mass="30518">MNRSSVGRILICGGVMLAGAMLGGAMLGGLIHSSPVRAQPSAPQESLALTATILNEGYEPAVDVSGTTLKGVMVEPSGHPDGQAEHQHLYLWLPRQLEVHDKRLCLSLNSRDGQYVSQLEVPLESGPALSSPLEADTVLRADFTTTKPEYYTRYADTPPPHRLAVLAELKADCNPATPRDAVVVAGWQPYAAPPETLSVLVNAGRLEALLAVWLENNLGNQQQQGIRCVPIEAASRIAYDTACELRLSSLHKYGRLLLDDPGRLPSIILRRGGSVAAAVPLELGL</sequence>
<evidence type="ECO:0000313" key="2">
    <source>
        <dbReference type="Proteomes" id="UP000448235"/>
    </source>
</evidence>
<proteinExistence type="predicted"/>
<accession>A0A7X5ALZ5</accession>
<organism evidence="1 2">
    <name type="scientific">Halomonas icarae</name>
    <dbReference type="NCBI Taxonomy" id="2691040"/>
    <lineage>
        <taxon>Bacteria</taxon>
        <taxon>Pseudomonadati</taxon>
        <taxon>Pseudomonadota</taxon>
        <taxon>Gammaproteobacteria</taxon>
        <taxon>Oceanospirillales</taxon>
        <taxon>Halomonadaceae</taxon>
        <taxon>Halomonas</taxon>
    </lineage>
</organism>
<gene>
    <name evidence="1" type="ORF">GRB80_05685</name>
</gene>
<name>A0A7X5ALZ5_9GAMM</name>
<dbReference type="AlphaFoldDB" id="A0A7X5ALZ5"/>
<comment type="caution">
    <text evidence="1">The sequence shown here is derived from an EMBL/GenBank/DDBJ whole genome shotgun (WGS) entry which is preliminary data.</text>
</comment>
<keyword evidence="2" id="KW-1185">Reference proteome</keyword>
<protein>
    <submittedName>
        <fullName evidence="1">Uncharacterized protein</fullName>
    </submittedName>
</protein>
<reference evidence="1 2" key="1">
    <citation type="submission" date="2019-12" db="EMBL/GenBank/DDBJ databases">
        <title>Draft genome sequencing of Halomonas icarensis D1-1.</title>
        <authorList>
            <person name="Pandiyan K."/>
            <person name="Kushwaha P."/>
            <person name="Gowdham M."/>
            <person name="Chakdar H."/>
            <person name="Singh A."/>
            <person name="Kumar M."/>
            <person name="Saxena A.K."/>
        </authorList>
    </citation>
    <scope>NUCLEOTIDE SEQUENCE [LARGE SCALE GENOMIC DNA]</scope>
    <source>
        <strain evidence="1 2">D1-1</strain>
    </source>
</reference>
<evidence type="ECO:0000313" key="1">
    <source>
        <dbReference type="EMBL" id="NAW12329.1"/>
    </source>
</evidence>
<dbReference type="Proteomes" id="UP000448235">
    <property type="component" value="Unassembled WGS sequence"/>
</dbReference>